<evidence type="ECO:0000313" key="2">
    <source>
        <dbReference type="EMBL" id="MBB3059802.1"/>
    </source>
</evidence>
<evidence type="ECO:0000256" key="1">
    <source>
        <dbReference type="SAM" id="SignalP"/>
    </source>
</evidence>
<reference evidence="2 3" key="1">
    <citation type="submission" date="2020-08" db="EMBL/GenBank/DDBJ databases">
        <title>Genomic Encyclopedia of Type Strains, Phase III (KMG-III): the genomes of soil and plant-associated and newly described type strains.</title>
        <authorList>
            <person name="Whitman W."/>
        </authorList>
    </citation>
    <scope>NUCLEOTIDE SEQUENCE [LARGE SCALE GENOMIC DNA]</scope>
    <source>
        <strain evidence="2 3">CECT 8799</strain>
    </source>
</reference>
<organism evidence="2 3">
    <name type="scientific">Microbulbifer rhizosphaerae</name>
    <dbReference type="NCBI Taxonomy" id="1562603"/>
    <lineage>
        <taxon>Bacteria</taxon>
        <taxon>Pseudomonadati</taxon>
        <taxon>Pseudomonadota</taxon>
        <taxon>Gammaproteobacteria</taxon>
        <taxon>Cellvibrionales</taxon>
        <taxon>Microbulbiferaceae</taxon>
        <taxon>Microbulbifer</taxon>
    </lineage>
</organism>
<proteinExistence type="predicted"/>
<keyword evidence="1" id="KW-0732">Signal</keyword>
<dbReference type="EMBL" id="JACHWZ010000002">
    <property type="protein sequence ID" value="MBB3059802.1"/>
    <property type="molecule type" value="Genomic_DNA"/>
</dbReference>
<gene>
    <name evidence="2" type="ORF">FHS09_000610</name>
</gene>
<name>A0A7W4Z7S2_9GAMM</name>
<evidence type="ECO:0000313" key="3">
    <source>
        <dbReference type="Proteomes" id="UP000535937"/>
    </source>
</evidence>
<feature type="signal peptide" evidence="1">
    <location>
        <begin position="1"/>
        <end position="36"/>
    </location>
</feature>
<comment type="caution">
    <text evidence="2">The sequence shown here is derived from an EMBL/GenBank/DDBJ whole genome shotgun (WGS) entry which is preliminary data.</text>
</comment>
<dbReference type="Proteomes" id="UP000535937">
    <property type="component" value="Unassembled WGS sequence"/>
</dbReference>
<dbReference type="AlphaFoldDB" id="A0A7W4Z7S2"/>
<accession>A0A7W4Z7S2</accession>
<keyword evidence="3" id="KW-1185">Reference proteome</keyword>
<dbReference type="RefSeq" id="WP_183456536.1">
    <property type="nucleotide sequence ID" value="NZ_JACHWZ010000002.1"/>
</dbReference>
<feature type="chain" id="PRO_5030848083" evidence="1">
    <location>
        <begin position="37"/>
        <end position="444"/>
    </location>
</feature>
<sequence length="444" mass="48312">MIQVQTLGRIKKQLNIPTYAVLIALISAMAALPVFAATPENTVNASATLAYNLKGLKHNVVVQKAYIASKYIYVTQRSRGTCYLSRLLINGNNATYVDEMAITNAGHCQTLDMYSYNGSYYFYFSSKADPSTRYYWSLQVARLKYSPGATYNYTDLHRFTYMNYANETGTRLGTTYRVTGGGNSKYTVFRIQTKERTVTWSIYDTAALNQLLDKNKMVRMDSAAAKRASITSFTQSESNIVRPNGSFQGLDMLGNTKIFTSGGGEGDTPRIARMSNAGAYKTLVNIKNVGSREIEGVQTKNGNVYFTIVTDPVNKRSTQKIYYVPESIFSSGGGSGDNPYSPTEICGNGFSVINSHTLSGGIIYLLWSGSSGQNCVVTMKTSNTGLPSAVSASLQVEGGTKTTDSGNFSFYAGPVKKSASNECVKWGGSVGSSSWESLFEHCGS</sequence>
<protein>
    <submittedName>
        <fullName evidence="2">Uncharacterized protein</fullName>
    </submittedName>
</protein>